<dbReference type="OrthoDB" id="6762846at2759"/>
<proteinExistence type="predicted"/>
<evidence type="ECO:0000313" key="1">
    <source>
        <dbReference type="EMBL" id="KAF2884263.1"/>
    </source>
</evidence>
<dbReference type="Proteomes" id="UP000801492">
    <property type="component" value="Unassembled WGS sequence"/>
</dbReference>
<reference evidence="1" key="1">
    <citation type="submission" date="2019-08" db="EMBL/GenBank/DDBJ databases">
        <title>The genome of the North American firefly Photinus pyralis.</title>
        <authorList>
            <consortium name="Photinus pyralis genome working group"/>
            <person name="Fallon T.R."/>
            <person name="Sander Lower S.E."/>
            <person name="Weng J.-K."/>
        </authorList>
    </citation>
    <scope>NUCLEOTIDE SEQUENCE</scope>
    <source>
        <strain evidence="1">TRF0915ILg1</strain>
        <tissue evidence="1">Whole body</tissue>
    </source>
</reference>
<dbReference type="AlphaFoldDB" id="A0A8K0G3E7"/>
<evidence type="ECO:0000313" key="2">
    <source>
        <dbReference type="Proteomes" id="UP000801492"/>
    </source>
</evidence>
<name>A0A8K0G3E7_IGNLU</name>
<protein>
    <submittedName>
        <fullName evidence="1">Uncharacterized protein</fullName>
    </submittedName>
</protein>
<keyword evidence="2" id="KW-1185">Reference proteome</keyword>
<comment type="caution">
    <text evidence="1">The sequence shown here is derived from an EMBL/GenBank/DDBJ whole genome shotgun (WGS) entry which is preliminary data.</text>
</comment>
<accession>A0A8K0G3E7</accession>
<dbReference type="EMBL" id="VTPC01090206">
    <property type="protein sequence ID" value="KAF2884263.1"/>
    <property type="molecule type" value="Genomic_DNA"/>
</dbReference>
<sequence>MLLVFGYCQRNGRKCVTEHTRRFPTRRVQNHQIFAAVERRLCETGHFAPVTADCGSERMIRTFVVEEEILERVAKDTKHQTLNFSSMSIKNCRP</sequence>
<gene>
    <name evidence="1" type="ORF">ILUMI_21915</name>
</gene>
<organism evidence="1 2">
    <name type="scientific">Ignelater luminosus</name>
    <name type="common">Cucubano</name>
    <name type="synonym">Pyrophorus luminosus</name>
    <dbReference type="NCBI Taxonomy" id="2038154"/>
    <lineage>
        <taxon>Eukaryota</taxon>
        <taxon>Metazoa</taxon>
        <taxon>Ecdysozoa</taxon>
        <taxon>Arthropoda</taxon>
        <taxon>Hexapoda</taxon>
        <taxon>Insecta</taxon>
        <taxon>Pterygota</taxon>
        <taxon>Neoptera</taxon>
        <taxon>Endopterygota</taxon>
        <taxon>Coleoptera</taxon>
        <taxon>Polyphaga</taxon>
        <taxon>Elateriformia</taxon>
        <taxon>Elateroidea</taxon>
        <taxon>Elateridae</taxon>
        <taxon>Agrypninae</taxon>
        <taxon>Pyrophorini</taxon>
        <taxon>Ignelater</taxon>
    </lineage>
</organism>